<comment type="subcellular location">
    <subcellularLocation>
        <location evidence="1">Membrane</location>
    </subcellularLocation>
</comment>
<proteinExistence type="predicted"/>
<evidence type="ECO:0000256" key="2">
    <source>
        <dbReference type="ARBA" id="ARBA00022692"/>
    </source>
</evidence>
<evidence type="ECO:0000256" key="1">
    <source>
        <dbReference type="ARBA" id="ARBA00004370"/>
    </source>
</evidence>
<dbReference type="InterPro" id="IPR023352">
    <property type="entry name" value="MAPEG-like_dom_sf"/>
</dbReference>
<sequence>MILLHIMWPTFAMVALIFTTWSTMLVQRLGHLKRTPPSADDFATASATNRYFDGVDTAANNLRNLFEMPVLFFAIVPLLMGTRQAGIAQVLLAWIFVLLRAAHSRVHIGKGSLQARFRLYFASAIILSAMWIGFFVDFIRAAAAYSHATGMTF</sequence>
<keyword evidence="7" id="KW-1185">Reference proteome</keyword>
<accession>A0ABS0XKP0</accession>
<dbReference type="RefSeq" id="WP_199034603.1">
    <property type="nucleotide sequence ID" value="NZ_JAELXS010000001.1"/>
</dbReference>
<dbReference type="SUPFAM" id="SSF161084">
    <property type="entry name" value="MAPEG domain-like"/>
    <property type="match status" value="1"/>
</dbReference>
<keyword evidence="4 5" id="KW-0472">Membrane</keyword>
<dbReference type="Pfam" id="PF01124">
    <property type="entry name" value="MAPEG"/>
    <property type="match status" value="1"/>
</dbReference>
<dbReference type="Gene3D" id="1.20.120.550">
    <property type="entry name" value="Membrane associated eicosanoid/glutathione metabolism-like domain"/>
    <property type="match status" value="1"/>
</dbReference>
<feature type="transmembrane region" description="Helical" evidence="5">
    <location>
        <begin position="117"/>
        <end position="136"/>
    </location>
</feature>
<dbReference type="Proteomes" id="UP000640426">
    <property type="component" value="Unassembled WGS sequence"/>
</dbReference>
<evidence type="ECO:0000256" key="4">
    <source>
        <dbReference type="ARBA" id="ARBA00023136"/>
    </source>
</evidence>
<keyword evidence="3 5" id="KW-1133">Transmembrane helix</keyword>
<evidence type="ECO:0000313" key="6">
    <source>
        <dbReference type="EMBL" id="MBJ6120612.1"/>
    </source>
</evidence>
<reference evidence="7" key="1">
    <citation type="submission" date="2020-12" db="EMBL/GenBank/DDBJ databases">
        <title>Hymenobacter sp.</title>
        <authorList>
            <person name="Kim M.K."/>
        </authorList>
    </citation>
    <scope>NUCLEOTIDE SEQUENCE [LARGE SCALE GENOMIC DNA]</scope>
    <source>
        <strain evidence="7">BT553</strain>
    </source>
</reference>
<evidence type="ECO:0000256" key="3">
    <source>
        <dbReference type="ARBA" id="ARBA00022989"/>
    </source>
</evidence>
<evidence type="ECO:0000313" key="7">
    <source>
        <dbReference type="Proteomes" id="UP000640426"/>
    </source>
</evidence>
<name>A0ABS0XKP0_9SPHN</name>
<protein>
    <submittedName>
        <fullName evidence="6">MAPEG family protein</fullName>
    </submittedName>
</protein>
<organism evidence="6 7">
    <name type="scientific">Sphingomonas mollis</name>
    <dbReference type="NCBI Taxonomy" id="2795726"/>
    <lineage>
        <taxon>Bacteria</taxon>
        <taxon>Pseudomonadati</taxon>
        <taxon>Pseudomonadota</taxon>
        <taxon>Alphaproteobacteria</taxon>
        <taxon>Sphingomonadales</taxon>
        <taxon>Sphingomonadaceae</taxon>
        <taxon>Sphingomonas</taxon>
    </lineage>
</organism>
<feature type="transmembrane region" description="Helical" evidence="5">
    <location>
        <begin position="6"/>
        <end position="26"/>
    </location>
</feature>
<dbReference type="InterPro" id="IPR001129">
    <property type="entry name" value="Membr-assoc_MAPEG"/>
</dbReference>
<feature type="transmembrane region" description="Helical" evidence="5">
    <location>
        <begin position="70"/>
        <end position="97"/>
    </location>
</feature>
<evidence type="ECO:0000256" key="5">
    <source>
        <dbReference type="SAM" id="Phobius"/>
    </source>
</evidence>
<comment type="caution">
    <text evidence="6">The sequence shown here is derived from an EMBL/GenBank/DDBJ whole genome shotgun (WGS) entry which is preliminary data.</text>
</comment>
<dbReference type="EMBL" id="JAELXS010000001">
    <property type="protein sequence ID" value="MBJ6120612.1"/>
    <property type="molecule type" value="Genomic_DNA"/>
</dbReference>
<keyword evidence="2 5" id="KW-0812">Transmembrane</keyword>
<gene>
    <name evidence="6" type="ORF">JAO74_02270</name>
</gene>